<dbReference type="PANTHER" id="PTHR43792">
    <property type="entry name" value="GNAT FAMILY, PUTATIVE (AFU_ORTHOLOGUE AFUA_3G00765)-RELATED-RELATED"/>
    <property type="match status" value="1"/>
</dbReference>
<dbReference type="OrthoDB" id="9811523at2"/>
<dbReference type="KEGG" id="msv:Mesil_2625"/>
<protein>
    <submittedName>
        <fullName evidence="2">GCN5-related N-acetyltransferase</fullName>
    </submittedName>
</protein>
<dbReference type="Gene3D" id="3.40.630.30">
    <property type="match status" value="1"/>
</dbReference>
<dbReference type="GO" id="GO:0008999">
    <property type="term" value="F:protein-N-terminal-alanine acetyltransferase activity"/>
    <property type="evidence" value="ECO:0007669"/>
    <property type="project" value="TreeGrafter"/>
</dbReference>
<dbReference type="InterPro" id="IPR000182">
    <property type="entry name" value="GNAT_dom"/>
</dbReference>
<dbReference type="HOGENOM" id="CLU_013985_3_6_0"/>
<dbReference type="InterPro" id="IPR016181">
    <property type="entry name" value="Acyl_CoA_acyltransferase"/>
</dbReference>
<feature type="domain" description="N-acetyltransferase" evidence="1">
    <location>
        <begin position="12"/>
        <end position="173"/>
    </location>
</feature>
<accession>D7BBL2</accession>
<reference evidence="2 3" key="1">
    <citation type="journal article" date="2010" name="Stand. Genomic Sci.">
        <title>Complete genome sequence of Meiothermus silvanus type strain (VI-R2).</title>
        <authorList>
            <person name="Sikorski J."/>
            <person name="Tindall B.J."/>
            <person name="Lowry S."/>
            <person name="Lucas S."/>
            <person name="Nolan M."/>
            <person name="Copeland A."/>
            <person name="Glavina Del Rio T."/>
            <person name="Tice H."/>
            <person name="Cheng J.F."/>
            <person name="Han C."/>
            <person name="Pitluck S."/>
            <person name="Liolios K."/>
            <person name="Ivanova N."/>
            <person name="Mavromatis K."/>
            <person name="Mikhailova N."/>
            <person name="Pati A."/>
            <person name="Goodwin L."/>
            <person name="Chen A."/>
            <person name="Palaniappan K."/>
            <person name="Land M."/>
            <person name="Hauser L."/>
            <person name="Chang Y.J."/>
            <person name="Jeffries C.D."/>
            <person name="Rohde M."/>
            <person name="Goker M."/>
            <person name="Woyke T."/>
            <person name="Bristow J."/>
            <person name="Eisen J.A."/>
            <person name="Markowitz V."/>
            <person name="Hugenholtz P."/>
            <person name="Kyrpides N.C."/>
            <person name="Klenk H.P."/>
            <person name="Lapidus A."/>
        </authorList>
    </citation>
    <scope>NUCLEOTIDE SEQUENCE [LARGE SCALE GENOMIC DNA]</scope>
    <source>
        <strain evidence="3">ATCC 700542 / DSM 9946 / VI-R2</strain>
    </source>
</reference>
<dbReference type="PROSITE" id="PS51186">
    <property type="entry name" value="GNAT"/>
    <property type="match status" value="1"/>
</dbReference>
<dbReference type="eggNOG" id="COG1670">
    <property type="taxonomic scope" value="Bacteria"/>
</dbReference>
<evidence type="ECO:0000313" key="2">
    <source>
        <dbReference type="EMBL" id="ADH64474.1"/>
    </source>
</evidence>
<proteinExistence type="predicted"/>
<dbReference type="RefSeq" id="WP_013159014.1">
    <property type="nucleotide sequence ID" value="NC_014212.1"/>
</dbReference>
<gene>
    <name evidence="2" type="ordered locus">Mesil_2625</name>
</gene>
<dbReference type="Pfam" id="PF13302">
    <property type="entry name" value="Acetyltransf_3"/>
    <property type="match status" value="1"/>
</dbReference>
<evidence type="ECO:0000259" key="1">
    <source>
        <dbReference type="PROSITE" id="PS51186"/>
    </source>
</evidence>
<dbReference type="InterPro" id="IPR051531">
    <property type="entry name" value="N-acetyltransferase"/>
</dbReference>
<organism evidence="2 3">
    <name type="scientific">Allomeiothermus silvanus (strain ATCC 700542 / DSM 9946 / NBRC 106475 / NCIMB 13440 / VI-R2)</name>
    <name type="common">Thermus silvanus</name>
    <dbReference type="NCBI Taxonomy" id="526227"/>
    <lineage>
        <taxon>Bacteria</taxon>
        <taxon>Thermotogati</taxon>
        <taxon>Deinococcota</taxon>
        <taxon>Deinococci</taxon>
        <taxon>Thermales</taxon>
        <taxon>Thermaceae</taxon>
        <taxon>Allomeiothermus</taxon>
    </lineage>
</organism>
<dbReference type="STRING" id="526227.Mesil_2625"/>
<keyword evidence="3" id="KW-1185">Reference proteome</keyword>
<dbReference type="SUPFAM" id="SSF55729">
    <property type="entry name" value="Acyl-CoA N-acyltransferases (Nat)"/>
    <property type="match status" value="1"/>
</dbReference>
<sequence>MEVFPRLESPRLFLREIREEDAWALYRIYTDPQVVRYHNLERLVGFEAALSFAAWMHSLYPERLGLRWGIEVRGSHDLIGTIGYEYLDARQHGAELSYDLLPAHWGQGLMQEAVKAVLEYVRERTSLLYLEANTVLENQASARVLEKAGFVPQGEPYARGLPGGATYRVQRYRLEVDVR</sequence>
<dbReference type="AlphaFoldDB" id="D7BBL2"/>
<dbReference type="PANTHER" id="PTHR43792:SF9">
    <property type="entry name" value="RIBOSOMAL-PROTEIN-ALANINE ACETYLTRANSFERASE"/>
    <property type="match status" value="1"/>
</dbReference>
<name>D7BBL2_ALLS1</name>
<dbReference type="EMBL" id="CP002042">
    <property type="protein sequence ID" value="ADH64474.1"/>
    <property type="molecule type" value="Genomic_DNA"/>
</dbReference>
<dbReference type="Proteomes" id="UP000001916">
    <property type="component" value="Chromosome"/>
</dbReference>
<evidence type="ECO:0000313" key="3">
    <source>
        <dbReference type="Proteomes" id="UP000001916"/>
    </source>
</evidence>
<dbReference type="GO" id="GO:0005737">
    <property type="term" value="C:cytoplasm"/>
    <property type="evidence" value="ECO:0007669"/>
    <property type="project" value="TreeGrafter"/>
</dbReference>